<dbReference type="Pfam" id="PF01467">
    <property type="entry name" value="CTP_transf_like"/>
    <property type="match status" value="1"/>
</dbReference>
<gene>
    <name evidence="8" type="ORF">COV55_02685</name>
</gene>
<dbReference type="Gene3D" id="3.40.50.620">
    <property type="entry name" value="HUPs"/>
    <property type="match status" value="1"/>
</dbReference>
<evidence type="ECO:0000256" key="5">
    <source>
        <dbReference type="ARBA" id="ARBA00022993"/>
    </source>
</evidence>
<dbReference type="AlphaFoldDB" id="A0A2H0NEX6"/>
<evidence type="ECO:0000313" key="9">
    <source>
        <dbReference type="Proteomes" id="UP000230564"/>
    </source>
</evidence>
<dbReference type="EMBL" id="PCWQ01000010">
    <property type="protein sequence ID" value="PIR06725.1"/>
    <property type="molecule type" value="Genomic_DNA"/>
</dbReference>
<protein>
    <recommendedName>
        <fullName evidence="2">Phosphopantetheine adenylyltransferase</fullName>
        <ecNumber evidence="1">2.7.7.3</ecNumber>
    </recommendedName>
</protein>
<accession>A0A2H0NEX6</accession>
<feature type="domain" description="Cytidyltransferase-like" evidence="7">
    <location>
        <begin position="7"/>
        <end position="54"/>
    </location>
</feature>
<comment type="caution">
    <text evidence="8">The sequence shown here is derived from an EMBL/GenBank/DDBJ whole genome shotgun (WGS) entry which is preliminary data.</text>
</comment>
<reference evidence="8 9" key="1">
    <citation type="submission" date="2017-09" db="EMBL/GenBank/DDBJ databases">
        <title>Depth-based differentiation of microbial function through sediment-hosted aquifers and enrichment of novel symbionts in the deep terrestrial subsurface.</title>
        <authorList>
            <person name="Probst A.J."/>
            <person name="Ladd B."/>
            <person name="Jarett J.K."/>
            <person name="Geller-Mcgrath D.E."/>
            <person name="Sieber C.M."/>
            <person name="Emerson J.B."/>
            <person name="Anantharaman K."/>
            <person name="Thomas B.C."/>
            <person name="Malmstrom R."/>
            <person name="Stieglmeier M."/>
            <person name="Klingl A."/>
            <person name="Woyke T."/>
            <person name="Ryan C.M."/>
            <person name="Banfield J.F."/>
        </authorList>
    </citation>
    <scope>NUCLEOTIDE SEQUENCE [LARGE SCALE GENOMIC DNA]</scope>
    <source>
        <strain evidence="8">CG11_big_fil_rev_8_21_14_0_20_36_20</strain>
    </source>
</reference>
<name>A0A2H0NEX6_9BACT</name>
<dbReference type="InterPro" id="IPR014729">
    <property type="entry name" value="Rossmann-like_a/b/a_fold"/>
</dbReference>
<evidence type="ECO:0000256" key="4">
    <source>
        <dbReference type="ARBA" id="ARBA00022842"/>
    </source>
</evidence>
<keyword evidence="4" id="KW-0460">Magnesium</keyword>
<dbReference type="GO" id="GO:0004595">
    <property type="term" value="F:pantetheine-phosphate adenylyltransferase activity"/>
    <property type="evidence" value="ECO:0007669"/>
    <property type="project" value="UniProtKB-EC"/>
</dbReference>
<keyword evidence="3" id="KW-0963">Cytoplasm</keyword>
<evidence type="ECO:0000259" key="7">
    <source>
        <dbReference type="Pfam" id="PF01467"/>
    </source>
</evidence>
<dbReference type="EC" id="2.7.7.3" evidence="1"/>
<evidence type="ECO:0000256" key="6">
    <source>
        <dbReference type="ARBA" id="ARBA00029346"/>
    </source>
</evidence>
<evidence type="ECO:0000313" key="8">
    <source>
        <dbReference type="EMBL" id="PIR06725.1"/>
    </source>
</evidence>
<dbReference type="PRINTS" id="PR01020">
    <property type="entry name" value="LPSBIOSNTHSS"/>
</dbReference>
<dbReference type="InterPro" id="IPR004821">
    <property type="entry name" value="Cyt_trans-like"/>
</dbReference>
<dbReference type="Proteomes" id="UP000230564">
    <property type="component" value="Unassembled WGS sequence"/>
</dbReference>
<dbReference type="GO" id="GO:0015937">
    <property type="term" value="P:coenzyme A biosynthetic process"/>
    <property type="evidence" value="ECO:0007669"/>
    <property type="project" value="UniProtKB-KW"/>
</dbReference>
<sequence length="80" mass="9181">MKPIYVYPASFCPPTFGHLHTATKAAELFSKVKLICSVNPGKTQRWFTPEERQILWQSYNLPTNITVETLKVLLKLTCLK</sequence>
<dbReference type="InterPro" id="IPR001980">
    <property type="entry name" value="PPAT"/>
</dbReference>
<keyword evidence="5" id="KW-0173">Coenzyme A biosynthesis</keyword>
<comment type="catalytic activity">
    <reaction evidence="6">
        <text>(R)-4'-phosphopantetheine + ATP + H(+) = 3'-dephospho-CoA + diphosphate</text>
        <dbReference type="Rhea" id="RHEA:19801"/>
        <dbReference type="ChEBI" id="CHEBI:15378"/>
        <dbReference type="ChEBI" id="CHEBI:30616"/>
        <dbReference type="ChEBI" id="CHEBI:33019"/>
        <dbReference type="ChEBI" id="CHEBI:57328"/>
        <dbReference type="ChEBI" id="CHEBI:61723"/>
        <dbReference type="EC" id="2.7.7.3"/>
    </reaction>
</comment>
<evidence type="ECO:0000256" key="2">
    <source>
        <dbReference type="ARBA" id="ARBA00013868"/>
    </source>
</evidence>
<dbReference type="SUPFAM" id="SSF52374">
    <property type="entry name" value="Nucleotidylyl transferase"/>
    <property type="match status" value="1"/>
</dbReference>
<proteinExistence type="predicted"/>
<organism evidence="8 9">
    <name type="scientific">Candidatus Komeilibacteria bacterium CG11_big_fil_rev_8_21_14_0_20_36_20</name>
    <dbReference type="NCBI Taxonomy" id="1974477"/>
    <lineage>
        <taxon>Bacteria</taxon>
        <taxon>Candidatus Komeiliibacteriota</taxon>
    </lineage>
</organism>
<evidence type="ECO:0000256" key="1">
    <source>
        <dbReference type="ARBA" id="ARBA00012392"/>
    </source>
</evidence>
<evidence type="ECO:0000256" key="3">
    <source>
        <dbReference type="ARBA" id="ARBA00022490"/>
    </source>
</evidence>